<evidence type="ECO:0000313" key="1">
    <source>
        <dbReference type="EMBL" id="GAP12395.1"/>
    </source>
</evidence>
<dbReference type="InterPro" id="IPR050456">
    <property type="entry name" value="DeoC/FbaB_aldolase"/>
</dbReference>
<dbReference type="Gene3D" id="3.20.20.70">
    <property type="entry name" value="Aldolase class I"/>
    <property type="match status" value="1"/>
</dbReference>
<organism evidence="1">
    <name type="scientific">Longilinea arvoryzae</name>
    <dbReference type="NCBI Taxonomy" id="360412"/>
    <lineage>
        <taxon>Bacteria</taxon>
        <taxon>Bacillati</taxon>
        <taxon>Chloroflexota</taxon>
        <taxon>Anaerolineae</taxon>
        <taxon>Anaerolineales</taxon>
        <taxon>Anaerolineaceae</taxon>
        <taxon>Longilinea</taxon>
    </lineage>
</organism>
<keyword evidence="2" id="KW-1185">Reference proteome</keyword>
<dbReference type="STRING" id="360412.LARV_00130"/>
<accession>A0A0S7BF33</accession>
<dbReference type="Proteomes" id="UP000055060">
    <property type="component" value="Unassembled WGS sequence"/>
</dbReference>
<dbReference type="EMBL" id="DF967972">
    <property type="protein sequence ID" value="GAP12395.1"/>
    <property type="molecule type" value="Genomic_DNA"/>
</dbReference>
<name>A0A0S7BF33_9CHLR</name>
<dbReference type="OrthoDB" id="5915071at2"/>
<gene>
    <name evidence="1" type="ORF">LARV_00130</name>
</gene>
<sequence>MIQSTNKMIRLNRIFGVDGKTVVVAMDHGSAGMAPLGALQDPTQLVPILIDNGANAILTTPGIARLCAHQLGRVGLILRIDGGPSAQTGEWERIKVVLTVEDALRLGADAVIMMGIVGAPGETETLANLWRVAAECHAWGVPLIAEMLPGGFTAKEITVDQIAVAARLGAELGADVIKIRYQGPAENYRKVIDACYRPVIILGGSKQPVEMLAKEAREALSAGAAGVAIGRNVWQDSDPGRVTRMLKETVHAL</sequence>
<dbReference type="GO" id="GO:0004332">
    <property type="term" value="F:fructose-bisphosphate aldolase activity"/>
    <property type="evidence" value="ECO:0007669"/>
    <property type="project" value="InterPro"/>
</dbReference>
<protein>
    <submittedName>
        <fullName evidence="1">DhnA-type fructose-1,6-bisphosphate aldolase</fullName>
    </submittedName>
</protein>
<dbReference type="SMART" id="SM01133">
    <property type="entry name" value="DeoC"/>
    <property type="match status" value="1"/>
</dbReference>
<dbReference type="PIRSF" id="PIRSF038992">
    <property type="entry name" value="Aldolase_Ia"/>
    <property type="match status" value="1"/>
</dbReference>
<dbReference type="InterPro" id="IPR002915">
    <property type="entry name" value="DeoC/FbaB/LacD_aldolase"/>
</dbReference>
<dbReference type="RefSeq" id="WP_083522218.1">
    <property type="nucleotide sequence ID" value="NZ_DF967972.1"/>
</dbReference>
<proteinExistence type="predicted"/>
<dbReference type="SUPFAM" id="SSF51569">
    <property type="entry name" value="Aldolase"/>
    <property type="match status" value="1"/>
</dbReference>
<dbReference type="PANTHER" id="PTHR47916:SF1">
    <property type="entry name" value="3-HYDROXY-5-PHOSPHONOOXYPENTANE-2,4-DIONE THIOLASE"/>
    <property type="match status" value="1"/>
</dbReference>
<dbReference type="PANTHER" id="PTHR47916">
    <property type="entry name" value="FRUCTOSE-BISPHOSPHATE ALDOLASE CLASS 1"/>
    <property type="match status" value="1"/>
</dbReference>
<dbReference type="InterPro" id="IPR013785">
    <property type="entry name" value="Aldolase_TIM"/>
</dbReference>
<reference evidence="1" key="1">
    <citation type="submission" date="2015-07" db="EMBL/GenBank/DDBJ databases">
        <title>Draft Genome Sequences of Anaerolinea thermolimosa IMO-1, Bellilinea caldifistulae GOMI-1, Leptolinea tardivitalis YMTK-2, Levilinea saccharolytica KIBI-1,Longilinea arvoryzae KOME-1, Previously Described as Members of the Anaerolineaceae (Chloroflexi).</title>
        <authorList>
            <person name="Sekiguchi Y."/>
            <person name="Ohashi A."/>
            <person name="Matsuura N."/>
            <person name="Tourlousse M.D."/>
        </authorList>
    </citation>
    <scope>NUCLEOTIDE SEQUENCE [LARGE SCALE GENOMIC DNA]</scope>
    <source>
        <strain evidence="1">KOME-1</strain>
    </source>
</reference>
<dbReference type="InterPro" id="IPR041720">
    <property type="entry name" value="FbaB-like"/>
</dbReference>
<dbReference type="Pfam" id="PF01791">
    <property type="entry name" value="DeoC"/>
    <property type="match status" value="1"/>
</dbReference>
<dbReference type="AlphaFoldDB" id="A0A0S7BF33"/>
<evidence type="ECO:0000313" key="2">
    <source>
        <dbReference type="Proteomes" id="UP000055060"/>
    </source>
</evidence>